<feature type="coiled-coil region" evidence="1">
    <location>
        <begin position="123"/>
        <end position="150"/>
    </location>
</feature>
<reference evidence="2 3" key="1">
    <citation type="journal article" date="2020" name="Genomics">
        <title>Complete, high-quality genomes from long-read metagenomic sequencing of two wolf lichen thalli reveals enigmatic genome architecture.</title>
        <authorList>
            <person name="McKenzie S.K."/>
            <person name="Walston R.F."/>
            <person name="Allen J.L."/>
        </authorList>
    </citation>
    <scope>NUCLEOTIDE SEQUENCE [LARGE SCALE GENOMIC DNA]</scope>
    <source>
        <strain evidence="2">WasteWater2</strain>
    </source>
</reference>
<dbReference type="OrthoDB" id="5373486at2759"/>
<accession>A0A8H6L571</accession>
<keyword evidence="1" id="KW-0175">Coiled coil</keyword>
<comment type="caution">
    <text evidence="2">The sequence shown here is derived from an EMBL/GenBank/DDBJ whole genome shotgun (WGS) entry which is preliminary data.</text>
</comment>
<dbReference type="RefSeq" id="XP_037165383.1">
    <property type="nucleotide sequence ID" value="XM_037307574.1"/>
</dbReference>
<dbReference type="EMBL" id="JACCJC010000021">
    <property type="protein sequence ID" value="KAF6236031.1"/>
    <property type="molecule type" value="Genomic_DNA"/>
</dbReference>
<proteinExistence type="predicted"/>
<dbReference type="AlphaFoldDB" id="A0A8H6L571"/>
<organism evidence="2 3">
    <name type="scientific">Letharia columbiana</name>
    <dbReference type="NCBI Taxonomy" id="112416"/>
    <lineage>
        <taxon>Eukaryota</taxon>
        <taxon>Fungi</taxon>
        <taxon>Dikarya</taxon>
        <taxon>Ascomycota</taxon>
        <taxon>Pezizomycotina</taxon>
        <taxon>Lecanoromycetes</taxon>
        <taxon>OSLEUM clade</taxon>
        <taxon>Lecanoromycetidae</taxon>
        <taxon>Lecanorales</taxon>
        <taxon>Lecanorineae</taxon>
        <taxon>Parmeliaceae</taxon>
        <taxon>Letharia</taxon>
    </lineage>
</organism>
<sequence length="166" mass="19036">MDRAFPIHNGMPPPKDLFPFHSFQPTIPQPQQATMPPPIHPTMPPPSKQTPYERAQAKLALRTERQQQAQAKYEIALLQAERHSVVAALKRTAAHQKRLVDALEHIEAENEGWQTPNANLEQMYRLRDQIEQVEKQANECHRRWDELGEEIEEKHVEIAFGGIGGD</sequence>
<protein>
    <submittedName>
        <fullName evidence="2">Uncharacterized protein</fullName>
    </submittedName>
</protein>
<keyword evidence="3" id="KW-1185">Reference proteome</keyword>
<evidence type="ECO:0000313" key="2">
    <source>
        <dbReference type="EMBL" id="KAF6236031.1"/>
    </source>
</evidence>
<name>A0A8H6L571_9LECA</name>
<evidence type="ECO:0000313" key="3">
    <source>
        <dbReference type="Proteomes" id="UP000578531"/>
    </source>
</evidence>
<evidence type="ECO:0000256" key="1">
    <source>
        <dbReference type="SAM" id="Coils"/>
    </source>
</evidence>
<dbReference type="Proteomes" id="UP000578531">
    <property type="component" value="Unassembled WGS sequence"/>
</dbReference>
<dbReference type="GeneID" id="59287321"/>
<gene>
    <name evidence="2" type="ORF">HO173_005659</name>
</gene>